<comment type="caution">
    <text evidence="2">The sequence shown here is derived from an EMBL/GenBank/DDBJ whole genome shotgun (WGS) entry which is preliminary data.</text>
</comment>
<evidence type="ECO:0000313" key="2">
    <source>
        <dbReference type="EMBL" id="KAK5778715.1"/>
    </source>
</evidence>
<proteinExistence type="predicted"/>
<feature type="region of interest" description="Disordered" evidence="1">
    <location>
        <begin position="55"/>
        <end position="127"/>
    </location>
</feature>
<dbReference type="Proteomes" id="UP001306508">
    <property type="component" value="Unassembled WGS sequence"/>
</dbReference>
<accession>A0AAN7WFX2</accession>
<feature type="compositionally biased region" description="Low complexity" evidence="1">
    <location>
        <begin position="343"/>
        <end position="354"/>
    </location>
</feature>
<feature type="compositionally biased region" description="Low complexity" evidence="1">
    <location>
        <begin position="70"/>
        <end position="115"/>
    </location>
</feature>
<feature type="region of interest" description="Disordered" evidence="1">
    <location>
        <begin position="293"/>
        <end position="361"/>
    </location>
</feature>
<reference evidence="3" key="1">
    <citation type="submission" date="2023-07" db="EMBL/GenBank/DDBJ databases">
        <title>A draft genome of Kazachstania heterogenica Y-27499.</title>
        <authorList>
            <person name="Donic C."/>
            <person name="Kralova J.S."/>
            <person name="Fidel L."/>
            <person name="Ben-Dor S."/>
            <person name="Jung S."/>
        </authorList>
    </citation>
    <scope>NUCLEOTIDE SEQUENCE [LARGE SCALE GENOMIC DNA]</scope>
    <source>
        <strain evidence="3">Y27499</strain>
    </source>
</reference>
<evidence type="ECO:0000313" key="3">
    <source>
        <dbReference type="Proteomes" id="UP001306508"/>
    </source>
</evidence>
<gene>
    <name evidence="2" type="ORF">RI543_004386</name>
</gene>
<dbReference type="EMBL" id="JAWIZZ010000053">
    <property type="protein sequence ID" value="KAK5778715.1"/>
    <property type="molecule type" value="Genomic_DNA"/>
</dbReference>
<sequence>MLLGSVNIFSVKNEFEEEFLLTVRIEAQKVKELIVLQVIYALIIPQIQDIDIKDSNSISTNGDGPHTTKDNTINGYNNDNSNNDNNSIINNNQNNSKINNGNNSKINNGNNSTDNNPRRSPTNPDMTDNLYFYNSMIENKVISSNIKLSLVKITNEIQNSLLVNKLMDMNNEAKLTIKDILSIIRDLFPLQRTILIDGQLSFHNLKIKELKNLIIVKYNTFKEDQIRLINEYENQLLGMIPSNTQNSNGIDDNNGNVVITGGENMLQGTQTTKTTKTTTATPLSSKMTSVVSNRINAPNGSTSTVVNESPVKSTPSFLTPTPMVSSTTKSNINVRNTTPTPPSATTTTTASTTTNGTVTNKDPKREKLLQLYRDTVLNKLQSKTKILDKLYQNLDPQLSNKIVYNLLELEKIKSTTPASVHHLQLILQKSVCDGMMSSRTGSLTWQMARQVQTELEDTVQFMRRALE</sequence>
<evidence type="ECO:0000256" key="1">
    <source>
        <dbReference type="SAM" id="MobiDB-lite"/>
    </source>
</evidence>
<dbReference type="AlphaFoldDB" id="A0AAN7WFX2"/>
<feature type="compositionally biased region" description="Polar residues" evidence="1">
    <location>
        <begin position="293"/>
        <end position="336"/>
    </location>
</feature>
<protein>
    <submittedName>
        <fullName evidence="2">Uncharacterized protein</fullName>
    </submittedName>
</protein>
<organism evidence="2 3">
    <name type="scientific">Arxiozyma heterogenica</name>
    <dbReference type="NCBI Taxonomy" id="278026"/>
    <lineage>
        <taxon>Eukaryota</taxon>
        <taxon>Fungi</taxon>
        <taxon>Dikarya</taxon>
        <taxon>Ascomycota</taxon>
        <taxon>Saccharomycotina</taxon>
        <taxon>Saccharomycetes</taxon>
        <taxon>Saccharomycetales</taxon>
        <taxon>Saccharomycetaceae</taxon>
        <taxon>Arxiozyma</taxon>
    </lineage>
</organism>
<keyword evidence="3" id="KW-1185">Reference proteome</keyword>
<name>A0AAN7WFX2_9SACH</name>